<keyword evidence="3" id="KW-1185">Reference proteome</keyword>
<evidence type="ECO:0000256" key="1">
    <source>
        <dbReference type="SAM" id="Coils"/>
    </source>
</evidence>
<dbReference type="AlphaFoldDB" id="A0A328PQ72"/>
<reference evidence="3" key="1">
    <citation type="submission" date="2018-06" db="EMBL/GenBank/DDBJ databases">
        <authorList>
            <person name="Martinez Ocampo F."/>
            <person name="Quiroz Castaneda R.E."/>
            <person name="Rojas Lopez X."/>
        </authorList>
    </citation>
    <scope>NUCLEOTIDE SEQUENCE [LARGE SCALE GENOMIC DNA]</scope>
    <source>
        <strain evidence="3">INIFAP02</strain>
    </source>
</reference>
<protein>
    <submittedName>
        <fullName evidence="2">Uncharacterized protein</fullName>
    </submittedName>
</protein>
<proteinExistence type="predicted"/>
<accession>A0A328PQ72</accession>
<evidence type="ECO:0000313" key="3">
    <source>
        <dbReference type="Proteomes" id="UP000249762"/>
    </source>
</evidence>
<gene>
    <name evidence="2" type="ORF">DNK47_00450</name>
</gene>
<name>A0A328PQ72_9MOLU</name>
<dbReference type="RefSeq" id="WP_112664980.1">
    <property type="nucleotide sequence ID" value="NZ_QKVO01000001.1"/>
</dbReference>
<comment type="caution">
    <text evidence="2">The sequence shown here is derived from an EMBL/GenBank/DDBJ whole genome shotgun (WGS) entry which is preliminary data.</text>
</comment>
<dbReference type="Proteomes" id="UP000249762">
    <property type="component" value="Unassembled WGS sequence"/>
</dbReference>
<evidence type="ECO:0000313" key="2">
    <source>
        <dbReference type="EMBL" id="RAO95316.1"/>
    </source>
</evidence>
<keyword evidence="1" id="KW-0175">Coiled coil</keyword>
<organism evidence="2 3">
    <name type="scientific">Mycoplasma wenyonii</name>
    <dbReference type="NCBI Taxonomy" id="65123"/>
    <lineage>
        <taxon>Bacteria</taxon>
        <taxon>Bacillati</taxon>
        <taxon>Mycoplasmatota</taxon>
        <taxon>Mollicutes</taxon>
        <taxon>Mycoplasmataceae</taxon>
        <taxon>Mycoplasma</taxon>
    </lineage>
</organism>
<feature type="coiled-coil region" evidence="1">
    <location>
        <begin position="59"/>
        <end position="97"/>
    </location>
</feature>
<dbReference type="EMBL" id="QKVO01000001">
    <property type="protein sequence ID" value="RAO95316.1"/>
    <property type="molecule type" value="Genomic_DNA"/>
</dbReference>
<dbReference type="OrthoDB" id="10001073at2"/>
<sequence>MSNFKTYWTKLKNFISRFCKSYLEWLHRQREQRHVKFVKKRTKLDCKIKNLDRKLGLYLKKTEAKKQKLQEKLNKVNKKLEKLDKALSNELEVFETKTEEENPNF</sequence>